<dbReference type="CDD" id="cd09725">
    <property type="entry name" value="Cas2_I_II_III"/>
    <property type="match status" value="1"/>
</dbReference>
<keyword evidence="3 9" id="KW-0540">Nuclease</keyword>
<feature type="binding site" evidence="9">
    <location>
        <position position="31"/>
    </location>
    <ligand>
        <name>Mg(2+)</name>
        <dbReference type="ChEBI" id="CHEBI:18420"/>
        <note>catalytic</note>
    </ligand>
</feature>
<dbReference type="RefSeq" id="WP_169115881.1">
    <property type="nucleotide sequence ID" value="NZ_JAAAUB010000007.1"/>
</dbReference>
<evidence type="ECO:0000313" key="11">
    <source>
        <dbReference type="EMBL" id="NMH16673.1"/>
    </source>
</evidence>
<dbReference type="NCBIfam" id="TIGR01573">
    <property type="entry name" value="cas2"/>
    <property type="match status" value="1"/>
</dbReference>
<evidence type="ECO:0000256" key="4">
    <source>
        <dbReference type="ARBA" id="ARBA00022723"/>
    </source>
</evidence>
<organism evidence="11 12">
    <name type="scientific">Tepidiphilus baoligensis</name>
    <dbReference type="NCBI Taxonomy" id="2698687"/>
    <lineage>
        <taxon>Bacteria</taxon>
        <taxon>Pseudomonadati</taxon>
        <taxon>Pseudomonadota</taxon>
        <taxon>Hydrogenophilia</taxon>
        <taxon>Hydrogenophilales</taxon>
        <taxon>Hydrogenophilaceae</taxon>
        <taxon>Tepidiphilus</taxon>
    </lineage>
</organism>
<sequence>MSRKPKRHLRFPTRPKDPLPDKPTRWILCYDIRDPRRLQRVHRYVSKHGLPLQYSAFLLKGTRETIERTLAGLRPYLDERVDDVRCYPLGKDTRIWGLGRQFTDGPAVLTDEILDRLIVEDEVHAP</sequence>
<feature type="compositionally biased region" description="Basic residues" evidence="10">
    <location>
        <begin position="1"/>
        <end position="13"/>
    </location>
</feature>
<accession>A0ABX1QL49</accession>
<keyword evidence="7 9" id="KW-0460">Magnesium</keyword>
<evidence type="ECO:0000256" key="1">
    <source>
        <dbReference type="ARBA" id="ARBA00001946"/>
    </source>
</evidence>
<comment type="cofactor">
    <cofactor evidence="1 9">
        <name>Mg(2+)</name>
        <dbReference type="ChEBI" id="CHEBI:18420"/>
    </cofactor>
</comment>
<evidence type="ECO:0000313" key="12">
    <source>
        <dbReference type="Proteomes" id="UP000669605"/>
    </source>
</evidence>
<protein>
    <recommendedName>
        <fullName evidence="9">CRISPR-associated endoribonuclease Cas2</fullName>
        <ecNumber evidence="9">3.1.-.-</ecNumber>
    </recommendedName>
</protein>
<dbReference type="EMBL" id="JAAAUB010000007">
    <property type="protein sequence ID" value="NMH16673.1"/>
    <property type="molecule type" value="Genomic_DNA"/>
</dbReference>
<name>A0ABX1QL49_9PROT</name>
<dbReference type="EC" id="3.1.-.-" evidence="9"/>
<evidence type="ECO:0000256" key="8">
    <source>
        <dbReference type="ARBA" id="ARBA00023118"/>
    </source>
</evidence>
<dbReference type="SUPFAM" id="SSF143430">
    <property type="entry name" value="TTP0101/SSO1404-like"/>
    <property type="match status" value="1"/>
</dbReference>
<evidence type="ECO:0000256" key="5">
    <source>
        <dbReference type="ARBA" id="ARBA00022759"/>
    </source>
</evidence>
<dbReference type="Gene3D" id="3.30.70.240">
    <property type="match status" value="1"/>
</dbReference>
<dbReference type="InterPro" id="IPR019199">
    <property type="entry name" value="Virulence_VapD/CRISPR_Cas2"/>
</dbReference>
<reference evidence="11 12" key="1">
    <citation type="journal article" date="2020" name="Curr. Microbiol.">
        <title>Tepidiphilus baoligensis sp. nov., a Novel Bacterium of the Family Hydrogenophilaceae Isolated from an Oil Reservoir.</title>
        <authorList>
            <person name="Zhang X."/>
            <person name="Wang G."/>
            <person name="Ma X."/>
            <person name="Yu J."/>
            <person name="You J."/>
            <person name="Xue Y."/>
            <person name="Ma Y."/>
        </authorList>
    </citation>
    <scope>NUCLEOTIDE SEQUENCE [LARGE SCALE GENOMIC DNA]</scope>
    <source>
        <strain evidence="11 12">B18-69</strain>
    </source>
</reference>
<dbReference type="InterPro" id="IPR021127">
    <property type="entry name" value="CRISPR_associated_Cas2"/>
</dbReference>
<evidence type="ECO:0000256" key="2">
    <source>
        <dbReference type="ARBA" id="ARBA00009959"/>
    </source>
</evidence>
<dbReference type="HAMAP" id="MF_01471">
    <property type="entry name" value="Cas2"/>
    <property type="match status" value="1"/>
</dbReference>
<dbReference type="Proteomes" id="UP000669605">
    <property type="component" value="Unassembled WGS sequence"/>
</dbReference>
<evidence type="ECO:0000256" key="9">
    <source>
        <dbReference type="HAMAP-Rule" id="MF_01471"/>
    </source>
</evidence>
<evidence type="ECO:0000256" key="10">
    <source>
        <dbReference type="SAM" id="MobiDB-lite"/>
    </source>
</evidence>
<keyword evidence="4 9" id="KW-0479">Metal-binding</keyword>
<gene>
    <name evidence="9 11" type="primary">cas2</name>
    <name evidence="11" type="ORF">GV368_06080</name>
</gene>
<keyword evidence="6 9" id="KW-0378">Hydrolase</keyword>
<dbReference type="GO" id="GO:0004519">
    <property type="term" value="F:endonuclease activity"/>
    <property type="evidence" value="ECO:0007669"/>
    <property type="project" value="UniProtKB-KW"/>
</dbReference>
<comment type="subunit">
    <text evidence="9">Homodimer, forms a heterotetramer with a Cas1 homodimer.</text>
</comment>
<evidence type="ECO:0000256" key="7">
    <source>
        <dbReference type="ARBA" id="ARBA00022842"/>
    </source>
</evidence>
<evidence type="ECO:0000256" key="3">
    <source>
        <dbReference type="ARBA" id="ARBA00022722"/>
    </source>
</evidence>
<keyword evidence="8 9" id="KW-0051">Antiviral defense</keyword>
<feature type="region of interest" description="Disordered" evidence="10">
    <location>
        <begin position="1"/>
        <end position="21"/>
    </location>
</feature>
<keyword evidence="5 9" id="KW-0255">Endonuclease</keyword>
<keyword evidence="12" id="KW-1185">Reference proteome</keyword>
<evidence type="ECO:0000256" key="6">
    <source>
        <dbReference type="ARBA" id="ARBA00022801"/>
    </source>
</evidence>
<comment type="similarity">
    <text evidence="2 9">Belongs to the CRISPR-associated endoribonuclease Cas2 protein family.</text>
</comment>
<comment type="caution">
    <text evidence="11">The sequence shown here is derived from an EMBL/GenBank/DDBJ whole genome shotgun (WGS) entry which is preliminary data.</text>
</comment>
<proteinExistence type="inferred from homology"/>
<comment type="function">
    <text evidence="9">CRISPR (clustered regularly interspaced short palindromic repeat), is an adaptive immune system that provides protection against mobile genetic elements (viruses, transposable elements and conjugative plasmids). CRISPR clusters contain sequences complementary to antecedent mobile elements and target invading nucleic acids. CRISPR clusters are transcribed and processed into CRISPR RNA (crRNA). Functions as a ssRNA-specific endoribonuclease. Involved in the integration of spacer DNA into the CRISPR cassette.</text>
</comment>
<dbReference type="Pfam" id="PF09827">
    <property type="entry name" value="CRISPR_Cas2"/>
    <property type="match status" value="1"/>
</dbReference>